<dbReference type="SUPFAM" id="SSF46689">
    <property type="entry name" value="Homeodomain-like"/>
    <property type="match status" value="4"/>
</dbReference>
<dbReference type="PANTHER" id="PTHR46621">
    <property type="entry name" value="SNRNA-ACTIVATING PROTEIN COMPLEX SUBUNIT 4"/>
    <property type="match status" value="1"/>
</dbReference>
<dbReference type="Proteomes" id="UP001194696">
    <property type="component" value="Unassembled WGS sequence"/>
</dbReference>
<dbReference type="Gene3D" id="1.10.10.60">
    <property type="entry name" value="Homeodomain-like"/>
    <property type="match status" value="6"/>
</dbReference>
<evidence type="ECO:0000256" key="2">
    <source>
        <dbReference type="ARBA" id="ARBA00023125"/>
    </source>
</evidence>
<dbReference type="InterPro" id="IPR001005">
    <property type="entry name" value="SANT/Myb"/>
</dbReference>
<evidence type="ECO:0000313" key="9">
    <source>
        <dbReference type="Proteomes" id="UP001194696"/>
    </source>
</evidence>
<keyword evidence="1" id="KW-0805">Transcription regulation</keyword>
<dbReference type="EMBL" id="JAAAIM010000259">
    <property type="protein sequence ID" value="KAG0291092.1"/>
    <property type="molecule type" value="Genomic_DNA"/>
</dbReference>
<keyword evidence="9" id="KW-1185">Reference proteome</keyword>
<dbReference type="PANTHER" id="PTHR46621:SF1">
    <property type="entry name" value="SNRNA-ACTIVATING PROTEIN COMPLEX SUBUNIT 4"/>
    <property type="match status" value="1"/>
</dbReference>
<feature type="domain" description="Myb-like" evidence="6">
    <location>
        <begin position="800"/>
        <end position="844"/>
    </location>
</feature>
<feature type="domain" description="Myb-like" evidence="6">
    <location>
        <begin position="594"/>
        <end position="639"/>
    </location>
</feature>
<dbReference type="InterPro" id="IPR017930">
    <property type="entry name" value="Myb_dom"/>
</dbReference>
<accession>A0ABQ7K4U0</accession>
<dbReference type="InterPro" id="IPR051575">
    <property type="entry name" value="Myb-like_DNA-bd"/>
</dbReference>
<evidence type="ECO:0000256" key="1">
    <source>
        <dbReference type="ARBA" id="ARBA00023015"/>
    </source>
</evidence>
<dbReference type="PROSITE" id="PS50090">
    <property type="entry name" value="MYB_LIKE"/>
    <property type="match status" value="7"/>
</dbReference>
<evidence type="ECO:0000256" key="3">
    <source>
        <dbReference type="ARBA" id="ARBA00023163"/>
    </source>
</evidence>
<organism evidence="8 9">
    <name type="scientific">Linnemannia gamsii</name>
    <dbReference type="NCBI Taxonomy" id="64522"/>
    <lineage>
        <taxon>Eukaryota</taxon>
        <taxon>Fungi</taxon>
        <taxon>Fungi incertae sedis</taxon>
        <taxon>Mucoromycota</taxon>
        <taxon>Mortierellomycotina</taxon>
        <taxon>Mortierellomycetes</taxon>
        <taxon>Mortierellales</taxon>
        <taxon>Mortierellaceae</taxon>
        <taxon>Linnemannia</taxon>
    </lineage>
</organism>
<comment type="caution">
    <text evidence="8">The sequence shown here is derived from an EMBL/GenBank/DDBJ whole genome shotgun (WGS) entry which is preliminary data.</text>
</comment>
<feature type="domain" description="HTH myb-type" evidence="7">
    <location>
        <begin position="424"/>
        <end position="478"/>
    </location>
</feature>
<proteinExistence type="predicted"/>
<name>A0ABQ7K4U0_9FUNG</name>
<dbReference type="SMART" id="SM00717">
    <property type="entry name" value="SANT"/>
    <property type="match status" value="9"/>
</dbReference>
<protein>
    <submittedName>
        <fullName evidence="8">Myb-like DNA-binding domain protein</fullName>
    </submittedName>
</protein>
<feature type="domain" description="HTH myb-type" evidence="7">
    <location>
        <begin position="793"/>
        <end position="848"/>
    </location>
</feature>
<feature type="compositionally biased region" description="Basic and acidic residues" evidence="5">
    <location>
        <begin position="871"/>
        <end position="880"/>
    </location>
</feature>
<dbReference type="Pfam" id="PF13921">
    <property type="entry name" value="Myb_DNA-bind_6"/>
    <property type="match status" value="2"/>
</dbReference>
<feature type="domain" description="HTH myb-type" evidence="7">
    <location>
        <begin position="738"/>
        <end position="787"/>
    </location>
</feature>
<feature type="region of interest" description="Disordered" evidence="5">
    <location>
        <begin position="116"/>
        <end position="150"/>
    </location>
</feature>
<reference evidence="8 9" key="1">
    <citation type="journal article" date="2020" name="Fungal Divers.">
        <title>Resolving the Mortierellaceae phylogeny through synthesis of multi-gene phylogenetics and phylogenomics.</title>
        <authorList>
            <person name="Vandepol N."/>
            <person name="Liber J."/>
            <person name="Desiro A."/>
            <person name="Na H."/>
            <person name="Kennedy M."/>
            <person name="Barry K."/>
            <person name="Grigoriev I.V."/>
            <person name="Miller A.N."/>
            <person name="O'Donnell K."/>
            <person name="Stajich J.E."/>
            <person name="Bonito G."/>
        </authorList>
    </citation>
    <scope>NUCLEOTIDE SEQUENCE [LARGE SCALE GENOMIC DNA]</scope>
    <source>
        <strain evidence="8 9">AD045</strain>
    </source>
</reference>
<dbReference type="PROSITE" id="PS51294">
    <property type="entry name" value="HTH_MYB"/>
    <property type="match status" value="3"/>
</dbReference>
<evidence type="ECO:0000259" key="7">
    <source>
        <dbReference type="PROSITE" id="PS51294"/>
    </source>
</evidence>
<feature type="domain" description="Myb-like" evidence="6">
    <location>
        <begin position="424"/>
        <end position="474"/>
    </location>
</feature>
<feature type="domain" description="Myb-like" evidence="6">
    <location>
        <begin position="738"/>
        <end position="787"/>
    </location>
</feature>
<feature type="domain" description="Myb-like" evidence="6">
    <location>
        <begin position="239"/>
        <end position="287"/>
    </location>
</feature>
<keyword evidence="3" id="KW-0804">Transcription</keyword>
<sequence length="942" mass="109928">MRRHVSQAGHLLHRPQGSKWICRSFQSCSPTEFIASCLATIAHGSPTPTRRHFRPSMITRSLHAPPLGIHEHSSPQAPATRHSLTRGRYQLFRSDYPRHIRQIRLSTLAPNPIATNTALDEPAKSHVQPSPLVKPRLVARKPNSRQSGSPWTHLEDEILFDLRQQRVKWRTIGAQLNRTVASCYSRYYRFLDPFLADAIESELNDDEEEEFKGGDESDEASIKERILSGTLKKPSVRPQPYVERGPWKVKDREQLELMVNAKVPWSIISHELQRNQDSCKEKWLRIQKSHLEKRRYSQKVRGGQWTRLYKEGFTSHHRDQLVRAVEKHLTTRRSSAIYDSNPLRILGVNNLGEEEEEDEDVEGSLMHQSPSHDQQLDIGSKLSAQDSSVETIDWEAISQALNGKFPASRLRSIYHELAVAKLVWTPEEDERLFRAVIRLGPPELQPKIWSMIKDAFGDNIRTSNDYRSRWRELDMPQLEREWDLSEKKKFWRRWMEYQDTGSLLHQEASSSNRNNSVQSVIEPRPLLLKPSHEPSTQSRMDAWDLIAEGLEYRHGRDCQLYFDRTTRNFPRDSELFRYLTLELAKAYLEPRTVPWSTDDSRMLVATVNSFLQANKVIKWGSVAQALDRKYTAEQCEAKWLYWSQNHVPTPDAASMCSGEERTLEVAPILEQLQKLDQVVEHGSDDTVEKVTERRLWTDDEVNQLKKGVEEYGLQWHKIRDAYLPHRAIQMIHERYWRMQAKKMGRFSEKERSQLETAIEIFGEDADWELIAGQVPGRTASQCRKNWKYGKTHHIHKLDEPWTDQDRERLKSAVARFGKKRWTLISEFVVGKTPDRCRNEWREKLDPAVDKSRWSGQDRDRLMELVMDQLSRKDDKEERARTLAASGTTTSDGQGFVDPAPRYKGKRKIEWSEIAKEFKGRTPQQCRLQFDVHRGLYRLQGDY</sequence>
<dbReference type="CDD" id="cd00167">
    <property type="entry name" value="SANT"/>
    <property type="match status" value="4"/>
</dbReference>
<evidence type="ECO:0000256" key="5">
    <source>
        <dbReference type="SAM" id="MobiDB-lite"/>
    </source>
</evidence>
<feature type="region of interest" description="Disordered" evidence="5">
    <location>
        <begin position="871"/>
        <end position="900"/>
    </location>
</feature>
<evidence type="ECO:0000256" key="4">
    <source>
        <dbReference type="ARBA" id="ARBA00023242"/>
    </source>
</evidence>
<evidence type="ECO:0000313" key="8">
    <source>
        <dbReference type="EMBL" id="KAG0291092.1"/>
    </source>
</evidence>
<keyword evidence="2" id="KW-0238">DNA-binding</keyword>
<dbReference type="InterPro" id="IPR009057">
    <property type="entry name" value="Homeodomain-like_sf"/>
</dbReference>
<gene>
    <name evidence="8" type="primary">MYB4R1_1</name>
    <name evidence="8" type="ORF">BGZ96_005494</name>
</gene>
<evidence type="ECO:0000259" key="6">
    <source>
        <dbReference type="PROSITE" id="PS50090"/>
    </source>
</evidence>
<feature type="domain" description="Myb-like" evidence="6">
    <location>
        <begin position="143"/>
        <end position="191"/>
    </location>
</feature>
<feature type="domain" description="Myb-like" evidence="6">
    <location>
        <begin position="845"/>
        <end position="933"/>
    </location>
</feature>
<keyword evidence="4" id="KW-0539">Nucleus</keyword>
<dbReference type="Pfam" id="PF00249">
    <property type="entry name" value="Myb_DNA-binding"/>
    <property type="match status" value="2"/>
</dbReference>